<dbReference type="Proteomes" id="UP000195652">
    <property type="component" value="Chromosome"/>
</dbReference>
<gene>
    <name evidence="1" type="ORF">CBE74_00490</name>
</gene>
<evidence type="ECO:0000313" key="2">
    <source>
        <dbReference type="Proteomes" id="UP000195652"/>
    </source>
</evidence>
<proteinExistence type="predicted"/>
<dbReference type="EMBL" id="CP021417">
    <property type="protein sequence ID" value="WCV10683.1"/>
    <property type="molecule type" value="Genomic_DNA"/>
</dbReference>
<accession>A0ACD4PYK0</accession>
<protein>
    <submittedName>
        <fullName evidence="1">Helix-turn-helix domain-containing protein</fullName>
    </submittedName>
</protein>
<name>A0ACD4PYK0_9CORY</name>
<reference evidence="1 2" key="1">
    <citation type="journal article" date="2014" name="BMC Vet. Res.">
        <title>First report of Corynebacterium pseudotuberculosis from caseous lymphadenitis lesions in Black Alentejano pig (Sus scrofa domesticus).</title>
        <authorList>
            <person name="Oliveira M."/>
            <person name="Barroco C."/>
            <person name="Mottola C."/>
            <person name="Santos R."/>
            <person name="Lemsaddek A."/>
            <person name="Tavares L."/>
            <person name="Semedo-Lemsaddek T."/>
        </authorList>
    </citation>
    <scope>NUCLEOTIDE SEQUENCE [LARGE SCALE GENOMIC DNA]</scope>
    <source>
        <strain evidence="1 2">PO100/5</strain>
    </source>
</reference>
<reference evidence="1 2" key="4">
    <citation type="journal article" date="2020" name="PLoS ONE">
        <title>Taxonomic classification of strain PO100/5 shows a broader geographic distribution and genetic markers of the recently described Corynebacterium silvaticum.</title>
        <authorList>
            <person name="Viana M.V.C."/>
            <person name="Profeta R."/>
            <person name="da Silva A.L."/>
            <person name="Hurtado R."/>
            <person name="Cerqueira J.C."/>
            <person name="Ribeiro B.F.S."/>
            <person name="Almeida M.O."/>
            <person name="Morais-Rodrigues F."/>
            <person name="Soares S.C."/>
            <person name="Oliveira M."/>
            <person name="Tavares L."/>
            <person name="Figueiredo H."/>
            <person name="Wattam A.R."/>
            <person name="Barh D."/>
            <person name="Ghosh P."/>
            <person name="Silva A."/>
            <person name="Azevedo V."/>
        </authorList>
    </citation>
    <scope>NUCLEOTIDE SEQUENCE [LARGE SCALE GENOMIC DNA]</scope>
    <source>
        <strain evidence="1 2">PO100/5</strain>
    </source>
</reference>
<keyword evidence="2" id="KW-1185">Reference proteome</keyword>
<reference evidence="1 2" key="2">
    <citation type="journal article" date="2020" name="Antonie Van Leeuwenhoek">
        <title>Phylogenomic characterisation of a novel corynebacterial species pathogenic to animals.</title>
        <authorList>
            <person name="Moller J."/>
            <person name="Musella L."/>
            <person name="Melnikov V."/>
            <person name="Geissdorfer W."/>
            <person name="Burkovski A."/>
            <person name="Sangal V."/>
        </authorList>
    </citation>
    <scope>NUCLEOTIDE SEQUENCE [LARGE SCALE GENOMIC DNA]</scope>
    <source>
        <strain evidence="1 2">PO100/5</strain>
    </source>
</reference>
<organism evidence="1 2">
    <name type="scientific">Corynebacterium silvaticum</name>
    <dbReference type="NCBI Taxonomy" id="2320431"/>
    <lineage>
        <taxon>Bacteria</taxon>
        <taxon>Bacillati</taxon>
        <taxon>Actinomycetota</taxon>
        <taxon>Actinomycetes</taxon>
        <taxon>Mycobacteriales</taxon>
        <taxon>Corynebacteriaceae</taxon>
        <taxon>Corynebacterium</taxon>
    </lineage>
</organism>
<evidence type="ECO:0000313" key="1">
    <source>
        <dbReference type="EMBL" id="WCV10683.1"/>
    </source>
</evidence>
<sequence length="180" mass="20054">MVDTAPASHPNKAQQKKGVLHLYLQHFKLALNIAAKYQMENEVNPMTIQTEASLNLTTEDAKMLTAFRHQLAGEDPKITSKAGQEAPDQLIDIIRKVLDAVAHGRAISISQLPARITTTTAASMLGVSRPTVMKYIKQGKLSNTMVGSHHRLDTQEVLKLLNDRKEEMRRSVFEVLDLET</sequence>
<reference evidence="1 2" key="3">
    <citation type="journal article" date="2020" name="Int. J. Syst. Evol. Microbiol.">
        <title>Corynebacterium silvaticum sp. nov., a unique group of NTTB corynebacteria in wild boar and roe deer.</title>
        <authorList>
            <person name="Dangel A."/>
            <person name="Berger A."/>
            <person name="Rau J."/>
            <person name="Eisenberg T."/>
            <person name="Kampfer P."/>
            <person name="Margos G."/>
            <person name="Contzen M."/>
            <person name="Busse H.J."/>
            <person name="Konrad R."/>
            <person name="Peters M."/>
            <person name="Sting R."/>
            <person name="Sing A."/>
        </authorList>
    </citation>
    <scope>NUCLEOTIDE SEQUENCE [LARGE SCALE GENOMIC DNA]</scope>
    <source>
        <strain evidence="1 2">PO100/5</strain>
    </source>
</reference>